<dbReference type="GO" id="GO:0016787">
    <property type="term" value="F:hydrolase activity"/>
    <property type="evidence" value="ECO:0007669"/>
    <property type="project" value="UniProtKB-KW"/>
</dbReference>
<proteinExistence type="inferred from homology"/>
<dbReference type="GO" id="GO:0005634">
    <property type="term" value="C:nucleus"/>
    <property type="evidence" value="ECO:0007669"/>
    <property type="project" value="UniProtKB-SubCell"/>
</dbReference>
<evidence type="ECO:0000256" key="1">
    <source>
        <dbReference type="ARBA" id="ARBA00001968"/>
    </source>
</evidence>
<name>A0AAV0XRY2_9HEMI</name>
<evidence type="ECO:0000256" key="5">
    <source>
        <dbReference type="ARBA" id="ARBA00022723"/>
    </source>
</evidence>
<evidence type="ECO:0000256" key="3">
    <source>
        <dbReference type="ARBA" id="ARBA00006958"/>
    </source>
</evidence>
<dbReference type="GO" id="GO:0004518">
    <property type="term" value="F:nuclease activity"/>
    <property type="evidence" value="ECO:0007669"/>
    <property type="project" value="UniProtKB-KW"/>
</dbReference>
<keyword evidence="10" id="KW-1185">Reference proteome</keyword>
<keyword evidence="4" id="KW-0540">Nuclease</keyword>
<dbReference type="InterPro" id="IPR027806">
    <property type="entry name" value="HARBI1_dom"/>
</dbReference>
<dbReference type="EMBL" id="CARXXK010000254">
    <property type="protein sequence ID" value="CAI6370212.1"/>
    <property type="molecule type" value="Genomic_DNA"/>
</dbReference>
<comment type="subcellular location">
    <subcellularLocation>
        <location evidence="2">Nucleus</location>
    </subcellularLocation>
</comment>
<feature type="domain" description="DDE Tnp4" evidence="8">
    <location>
        <begin position="29"/>
        <end position="196"/>
    </location>
</feature>
<organism evidence="9 10">
    <name type="scientific">Macrosiphum euphorbiae</name>
    <name type="common">potato aphid</name>
    <dbReference type="NCBI Taxonomy" id="13131"/>
    <lineage>
        <taxon>Eukaryota</taxon>
        <taxon>Metazoa</taxon>
        <taxon>Ecdysozoa</taxon>
        <taxon>Arthropoda</taxon>
        <taxon>Hexapoda</taxon>
        <taxon>Insecta</taxon>
        <taxon>Pterygota</taxon>
        <taxon>Neoptera</taxon>
        <taxon>Paraneoptera</taxon>
        <taxon>Hemiptera</taxon>
        <taxon>Sternorrhyncha</taxon>
        <taxon>Aphidomorpha</taxon>
        <taxon>Aphidoidea</taxon>
        <taxon>Aphididae</taxon>
        <taxon>Macrosiphini</taxon>
        <taxon>Macrosiphum</taxon>
    </lineage>
</organism>
<evidence type="ECO:0000256" key="2">
    <source>
        <dbReference type="ARBA" id="ARBA00004123"/>
    </source>
</evidence>
<gene>
    <name evidence="9" type="ORF">MEUPH1_LOCUS24358</name>
</gene>
<comment type="caution">
    <text evidence="9">The sequence shown here is derived from an EMBL/GenBank/DDBJ whole genome shotgun (WGS) entry which is preliminary data.</text>
</comment>
<comment type="similarity">
    <text evidence="3">Belongs to the HARBI1 family.</text>
</comment>
<evidence type="ECO:0000256" key="4">
    <source>
        <dbReference type="ARBA" id="ARBA00022722"/>
    </source>
</evidence>
<dbReference type="PANTHER" id="PTHR22930:SF269">
    <property type="entry name" value="NUCLEASE HARBI1-LIKE PROTEIN"/>
    <property type="match status" value="1"/>
</dbReference>
<evidence type="ECO:0000313" key="9">
    <source>
        <dbReference type="EMBL" id="CAI6370212.1"/>
    </source>
</evidence>
<dbReference type="Pfam" id="PF13359">
    <property type="entry name" value="DDE_Tnp_4"/>
    <property type="match status" value="1"/>
</dbReference>
<comment type="cofactor">
    <cofactor evidence="1">
        <name>a divalent metal cation</name>
        <dbReference type="ChEBI" id="CHEBI:60240"/>
    </cofactor>
</comment>
<evidence type="ECO:0000256" key="7">
    <source>
        <dbReference type="ARBA" id="ARBA00023242"/>
    </source>
</evidence>
<dbReference type="InterPro" id="IPR045249">
    <property type="entry name" value="HARBI1-like"/>
</dbReference>
<dbReference type="GO" id="GO:0046872">
    <property type="term" value="F:metal ion binding"/>
    <property type="evidence" value="ECO:0007669"/>
    <property type="project" value="UniProtKB-KW"/>
</dbReference>
<keyword evidence="7" id="KW-0539">Nucleus</keyword>
<sequence length="257" mass="29524">MPEPTKEVWIQTAEGFYNNANFPNCLGAVDGKHIRIINPAKSGSDYFNYKHFFSIILMALVDSNYCFLSIDVGAYGREGDPNVFKKSPLGKKLYDRQLDIPLPKKLPNDDDGVEQPFVIVGDLHSFALHENLLKPYPRKNLDLKKKIFNIRLTRARRYVECTFGILANKWRVFHTPILVEPEFATLIVKAACVIHNFVRRRDGVEYEDTVHCPFESISSETNLARGSTISARDVRDYFATYFDSPKGKLDWQYNVVH</sequence>
<reference evidence="9 10" key="1">
    <citation type="submission" date="2023-01" db="EMBL/GenBank/DDBJ databases">
        <authorList>
            <person name="Whitehead M."/>
        </authorList>
    </citation>
    <scope>NUCLEOTIDE SEQUENCE [LARGE SCALE GENOMIC DNA]</scope>
</reference>
<keyword evidence="6" id="KW-0378">Hydrolase</keyword>
<keyword evidence="5" id="KW-0479">Metal-binding</keyword>
<dbReference type="AlphaFoldDB" id="A0AAV0XRY2"/>
<evidence type="ECO:0000259" key="8">
    <source>
        <dbReference type="Pfam" id="PF13359"/>
    </source>
</evidence>
<evidence type="ECO:0000256" key="6">
    <source>
        <dbReference type="ARBA" id="ARBA00022801"/>
    </source>
</evidence>
<evidence type="ECO:0000313" key="10">
    <source>
        <dbReference type="Proteomes" id="UP001160148"/>
    </source>
</evidence>
<dbReference type="Proteomes" id="UP001160148">
    <property type="component" value="Unassembled WGS sequence"/>
</dbReference>
<dbReference type="PANTHER" id="PTHR22930">
    <property type="match status" value="1"/>
</dbReference>
<accession>A0AAV0XRY2</accession>
<protein>
    <recommendedName>
        <fullName evidence="8">DDE Tnp4 domain-containing protein</fullName>
    </recommendedName>
</protein>